<dbReference type="Pfam" id="PF03422">
    <property type="entry name" value="CBM_6"/>
    <property type="match status" value="1"/>
</dbReference>
<keyword evidence="5" id="KW-1185">Reference proteome</keyword>
<evidence type="ECO:0000256" key="2">
    <source>
        <dbReference type="SAM" id="SignalP"/>
    </source>
</evidence>
<name>A0A7J5UNG4_9MICO</name>
<dbReference type="InterPro" id="IPR022409">
    <property type="entry name" value="PKD/Chitinase_dom"/>
</dbReference>
<dbReference type="PROSITE" id="PS50093">
    <property type="entry name" value="PKD"/>
    <property type="match status" value="1"/>
</dbReference>
<feature type="chain" id="PRO_5039086830" evidence="2">
    <location>
        <begin position="32"/>
        <end position="1113"/>
    </location>
</feature>
<dbReference type="Gene3D" id="2.60.40.10">
    <property type="entry name" value="Immunoglobulins"/>
    <property type="match status" value="3"/>
</dbReference>
<dbReference type="InterPro" id="IPR005084">
    <property type="entry name" value="CBM6"/>
</dbReference>
<dbReference type="InterPro" id="IPR011041">
    <property type="entry name" value="Quinoprot_gluc/sorb_DH_b-prop"/>
</dbReference>
<dbReference type="InterPro" id="IPR008979">
    <property type="entry name" value="Galactose-bd-like_sf"/>
</dbReference>
<evidence type="ECO:0000313" key="4">
    <source>
        <dbReference type="EMBL" id="KAE8763781.1"/>
    </source>
</evidence>
<dbReference type="InterPro" id="IPR011042">
    <property type="entry name" value="6-blade_b-propeller_TolB-like"/>
</dbReference>
<reference evidence="4 5" key="1">
    <citation type="submission" date="2019-10" db="EMBL/GenBank/DDBJ databases">
        <title>Georgenia wutianyii sp. nov. and Georgenia yuyongxinii sp. nov. isolated from plateau pika (Ochotona curzoniae) in the Qinghai-Tibet plateau of China.</title>
        <authorList>
            <person name="Tian Z."/>
        </authorList>
    </citation>
    <scope>NUCLEOTIDE SEQUENCE [LARGE SCALE GENOMIC DNA]</scope>
    <source>
        <strain evidence="4 5">DSM 21501</strain>
    </source>
</reference>
<dbReference type="Pfam" id="PF22888">
    <property type="entry name" value="FIMAH"/>
    <property type="match status" value="1"/>
</dbReference>
<keyword evidence="1 2" id="KW-0732">Signal</keyword>
<proteinExistence type="predicted"/>
<evidence type="ECO:0000313" key="5">
    <source>
        <dbReference type="Proteomes" id="UP000451860"/>
    </source>
</evidence>
<dbReference type="GO" id="GO:0005975">
    <property type="term" value="P:carbohydrate metabolic process"/>
    <property type="evidence" value="ECO:0007669"/>
    <property type="project" value="UniProtKB-ARBA"/>
</dbReference>
<evidence type="ECO:0000256" key="1">
    <source>
        <dbReference type="ARBA" id="ARBA00022729"/>
    </source>
</evidence>
<dbReference type="SUPFAM" id="SSF50952">
    <property type="entry name" value="Soluble quinoprotein glucose dehydrogenase"/>
    <property type="match status" value="1"/>
</dbReference>
<protein>
    <submittedName>
        <fullName evidence="4">PKD domain-containing protein</fullName>
    </submittedName>
</protein>
<dbReference type="GO" id="GO:0030246">
    <property type="term" value="F:carbohydrate binding"/>
    <property type="evidence" value="ECO:0007669"/>
    <property type="project" value="InterPro"/>
</dbReference>
<evidence type="ECO:0000259" key="3">
    <source>
        <dbReference type="PROSITE" id="PS50093"/>
    </source>
</evidence>
<dbReference type="EMBL" id="WHJE01000056">
    <property type="protein sequence ID" value="KAE8763781.1"/>
    <property type="molecule type" value="Genomic_DNA"/>
</dbReference>
<dbReference type="Pfam" id="PF07995">
    <property type="entry name" value="GSDH"/>
    <property type="match status" value="1"/>
</dbReference>
<feature type="domain" description="PKD" evidence="3">
    <location>
        <begin position="542"/>
        <end position="625"/>
    </location>
</feature>
<organism evidence="4 5">
    <name type="scientific">Georgenia thermotolerans</name>
    <dbReference type="NCBI Taxonomy" id="527326"/>
    <lineage>
        <taxon>Bacteria</taxon>
        <taxon>Bacillati</taxon>
        <taxon>Actinomycetota</taxon>
        <taxon>Actinomycetes</taxon>
        <taxon>Micrococcales</taxon>
        <taxon>Bogoriellaceae</taxon>
        <taxon>Georgenia</taxon>
    </lineage>
</organism>
<dbReference type="InterPro" id="IPR035986">
    <property type="entry name" value="PKD_dom_sf"/>
</dbReference>
<dbReference type="InterPro" id="IPR054470">
    <property type="entry name" value="FIMAH_dom"/>
</dbReference>
<dbReference type="AlphaFoldDB" id="A0A7J5UNG4"/>
<dbReference type="PANTHER" id="PTHR19328:SF75">
    <property type="entry name" value="ALDOSE SUGAR DEHYDROGENASE YLII"/>
    <property type="match status" value="1"/>
</dbReference>
<dbReference type="SUPFAM" id="SSF49299">
    <property type="entry name" value="PKD domain"/>
    <property type="match status" value="1"/>
</dbReference>
<dbReference type="Gene3D" id="2.120.10.30">
    <property type="entry name" value="TolB, C-terminal domain"/>
    <property type="match status" value="1"/>
</dbReference>
<sequence length="1113" mass="117349">MRRPARPTRSRALLLAGLVALSGAVTVPAAAHGGIDHGSEPGADVALDWDNYEKILLTKNTGEPIDLAVMPDGKVLHTARDGVVRLTDPATGTTRVAATLDVYRNSEDGLQTVALDPNFAENGWVYLVYAPVVMDGVSSSGVPYPRTTPAGSAPNSLPAGETEEYWNQWLGYNQLSRFQWDAESGTLDLSTEQKIIKVEAQRGQCCHVGADIAWDADGNLFLSTGDNTPAGTPGANGFAPNNDAPGMNPGLDARRGPGNTNDLRGKILRISVQADGSYTIPAGNLFPEGTEGTRPEIYVMGVRNPFRIDYDAQSGALVWGDYGPDSAVPDPQRGPMGYVEWQSTTKPINGGWPFCHGPNANYNEWDFATGTPREFFDCDAGAENNSRWNTGLRELPPATAPQLWYGDDDDHQPWPELTAFGSGRGQGPMGGPVYRYDAENPSTSKFPEYWDGKSFFAEFSQDYVAAFTSDLANDGEVTHIENFLPNAHLNNVAQPIWDNVMDMEFGPDGSLYVLEYGDGFFRQNPDAGLYRVDFAAGNKTPQARFTASAISSSDAPLVVDFDASGSRDPEGDALTYEWDFDGDGTFDATGVTASHTYTETGQYTARLRVTDAGGRFALTSRAITVGNVAPTVSLDVPQGAFFDWGQTVRVNVSVDDPEDGTSPDCRRVSWTFGLGHDEHAHPLTSGTGCSFSIRTPADAQEHGETENIYGTLVVTYTDAGHGDIPPAQGEATLLFNPKTQEAEWADRLEGVEVVDDASASGLRKVVSFDEGDYLAYDPANLVGVDSVIGQAQGKGGIQLRWGAADAAPFAELAFGGGEGWQQAAATLADAPEGSDTLYVTSTGGVDLDYLRFVGAGVGTGDVPDTLAPVVQATLDPAQPTGENGWYTADVTVSVTAVDDGTVTERAYSLDGGKTWQPVSTYGTFAISGDGEHTALVRATDGAGNVSEPIALSVRIDAAAPVVSISGVEDGAELGDSGVLRPAAAAEDATSGVAATTLTVDGAPVTDALELWTLDLGEHTVVATATDAAGNTAETAVTFTTTTSLADVRALLGLLAERGEVGAVKPLTAQLDQAERHLAAGRAAQAVGALERFADKAGHEVLVRDAKAVIAALS</sequence>
<dbReference type="CDD" id="cd00146">
    <property type="entry name" value="PKD"/>
    <property type="match status" value="1"/>
</dbReference>
<dbReference type="CDD" id="cd04084">
    <property type="entry name" value="CBM6_xylanase-like"/>
    <property type="match status" value="1"/>
</dbReference>
<feature type="signal peptide" evidence="2">
    <location>
        <begin position="1"/>
        <end position="31"/>
    </location>
</feature>
<gene>
    <name evidence="4" type="ORF">GB883_12420</name>
</gene>
<dbReference type="InterPro" id="IPR013783">
    <property type="entry name" value="Ig-like_fold"/>
</dbReference>
<dbReference type="PANTHER" id="PTHR19328">
    <property type="entry name" value="HEDGEHOG-INTERACTING PROTEIN"/>
    <property type="match status" value="1"/>
</dbReference>
<dbReference type="Gene3D" id="2.60.120.260">
    <property type="entry name" value="Galactose-binding domain-like"/>
    <property type="match status" value="1"/>
</dbReference>
<dbReference type="OrthoDB" id="6402258at2"/>
<dbReference type="SMART" id="SM00606">
    <property type="entry name" value="CBD_IV"/>
    <property type="match status" value="1"/>
</dbReference>
<dbReference type="RefSeq" id="WP_152202781.1">
    <property type="nucleotide sequence ID" value="NZ_VUKF01000018.1"/>
</dbReference>
<dbReference type="InterPro" id="IPR006584">
    <property type="entry name" value="Cellulose-bd_IV"/>
</dbReference>
<dbReference type="SUPFAM" id="SSF49785">
    <property type="entry name" value="Galactose-binding domain-like"/>
    <property type="match status" value="1"/>
</dbReference>
<dbReference type="InterPro" id="IPR000601">
    <property type="entry name" value="PKD_dom"/>
</dbReference>
<comment type="caution">
    <text evidence="4">The sequence shown here is derived from an EMBL/GenBank/DDBJ whole genome shotgun (WGS) entry which is preliminary data.</text>
</comment>
<dbReference type="Proteomes" id="UP000451860">
    <property type="component" value="Unassembled WGS sequence"/>
</dbReference>
<accession>A0A7J5UNG4</accession>
<dbReference type="Pfam" id="PF18911">
    <property type="entry name" value="PKD_4"/>
    <property type="match status" value="1"/>
</dbReference>
<dbReference type="InterPro" id="IPR012938">
    <property type="entry name" value="Glc/Sorbosone_DH"/>
</dbReference>
<dbReference type="SMART" id="SM00089">
    <property type="entry name" value="PKD"/>
    <property type="match status" value="1"/>
</dbReference>